<gene>
    <name evidence="4" type="primary">LOC100907366</name>
</gene>
<organism evidence="3 4">
    <name type="scientific">Galendromus occidentalis</name>
    <name type="common">western predatory mite</name>
    <dbReference type="NCBI Taxonomy" id="34638"/>
    <lineage>
        <taxon>Eukaryota</taxon>
        <taxon>Metazoa</taxon>
        <taxon>Ecdysozoa</taxon>
        <taxon>Arthropoda</taxon>
        <taxon>Chelicerata</taxon>
        <taxon>Arachnida</taxon>
        <taxon>Acari</taxon>
        <taxon>Parasitiformes</taxon>
        <taxon>Mesostigmata</taxon>
        <taxon>Gamasina</taxon>
        <taxon>Phytoseioidea</taxon>
        <taxon>Phytoseiidae</taxon>
        <taxon>Typhlodrominae</taxon>
        <taxon>Galendromus</taxon>
    </lineage>
</organism>
<dbReference type="SUPFAM" id="SSF47565">
    <property type="entry name" value="Insect pheromone/odorant-binding proteins"/>
    <property type="match status" value="1"/>
</dbReference>
<proteinExistence type="predicted"/>
<dbReference type="InterPro" id="IPR036728">
    <property type="entry name" value="PBP_GOBP_sf"/>
</dbReference>
<evidence type="ECO:0000313" key="3">
    <source>
        <dbReference type="Proteomes" id="UP000694867"/>
    </source>
</evidence>
<feature type="region of interest" description="Disordered" evidence="1">
    <location>
        <begin position="189"/>
        <end position="220"/>
    </location>
</feature>
<dbReference type="KEGG" id="goe:100907366"/>
<name>A0AAJ6QS02_9ACAR</name>
<protein>
    <submittedName>
        <fullName evidence="4">Uncharacterized protein LOC100907366</fullName>
    </submittedName>
</protein>
<reference evidence="4" key="1">
    <citation type="submission" date="2025-08" db="UniProtKB">
        <authorList>
            <consortium name="RefSeq"/>
        </authorList>
    </citation>
    <scope>IDENTIFICATION</scope>
</reference>
<feature type="compositionally biased region" description="Acidic residues" evidence="1">
    <location>
        <begin position="189"/>
        <end position="201"/>
    </location>
</feature>
<dbReference type="Gene3D" id="1.10.238.190">
    <property type="match status" value="1"/>
</dbReference>
<accession>A0AAJ6QS02</accession>
<dbReference type="GO" id="GO:0005549">
    <property type="term" value="F:odorant binding"/>
    <property type="evidence" value="ECO:0007669"/>
    <property type="project" value="InterPro"/>
</dbReference>
<evidence type="ECO:0000313" key="4">
    <source>
        <dbReference type="RefSeq" id="XP_003742126.1"/>
    </source>
</evidence>
<feature type="signal peptide" evidence="2">
    <location>
        <begin position="1"/>
        <end position="18"/>
    </location>
</feature>
<evidence type="ECO:0000256" key="1">
    <source>
        <dbReference type="SAM" id="MobiDB-lite"/>
    </source>
</evidence>
<dbReference type="AlphaFoldDB" id="A0AAJ6QS02"/>
<keyword evidence="2" id="KW-0732">Signal</keyword>
<sequence length="220" mass="24498">MNTFSCVLLGVLVAGACAGPIAKDKSERISPKQTVEEFFTSNWGSCEPLKNPLVLPEISDASTWERCRAHIPISPEQVEEALPNLSRCMLKVIGWVRPNGNMNLSKYMDYLSQAGLDGKTLELTKIAHEKCSSRAFSQAANDYKEQDKIYVECIFRHFDKTCPPNFQAAVKQGYIVGITQISFVPRYDEVDEAGPVEEDAEPQQTQQEDSNSSIKDSDAQ</sequence>
<dbReference type="RefSeq" id="XP_003742126.1">
    <property type="nucleotide sequence ID" value="XM_003742078.2"/>
</dbReference>
<evidence type="ECO:0000256" key="2">
    <source>
        <dbReference type="SAM" id="SignalP"/>
    </source>
</evidence>
<feature type="chain" id="PRO_5042615068" evidence="2">
    <location>
        <begin position="19"/>
        <end position="220"/>
    </location>
</feature>
<dbReference type="InterPro" id="IPR038211">
    <property type="entry name" value="Ant_venon_allerg_soli_2/4_sf"/>
</dbReference>
<keyword evidence="3" id="KW-1185">Reference proteome</keyword>
<dbReference type="GeneID" id="100907366"/>
<dbReference type="Proteomes" id="UP000694867">
    <property type="component" value="Unplaced"/>
</dbReference>
<feature type="compositionally biased region" description="Polar residues" evidence="1">
    <location>
        <begin position="202"/>
        <end position="214"/>
    </location>
</feature>